<feature type="compositionally biased region" description="Polar residues" evidence="1">
    <location>
        <begin position="106"/>
        <end position="116"/>
    </location>
</feature>
<reference evidence="3" key="1">
    <citation type="journal article" date="2019" name="Nat. Commun.">
        <title>Expansion of phycobilisome linker gene families in mesophilic red algae.</title>
        <authorList>
            <person name="Lee J."/>
            <person name="Kim D."/>
            <person name="Bhattacharya D."/>
            <person name="Yoon H.S."/>
        </authorList>
    </citation>
    <scope>NUCLEOTIDE SEQUENCE [LARGE SCALE GENOMIC DNA]</scope>
    <source>
        <strain evidence="3">CCMP 1328</strain>
    </source>
</reference>
<sequence>MASSRPNASSAASTVRPGFCAGYCAGTQDASAGAPRRTLPSARNVCGSNVPSRARRAWSGKASLRHGMNLFGFSDRQVEQASSVSGASKERFASDETSDSAAGPTMQPSSAASDTYTEVLHDNSKRARDFESDLVKQRLQNIELRISEVKCPFWKRRFTDTLETVQSVLAWISARHKKLLWFDEYLLAKNTAAGLDAKTINLCRAAAREIIRQDFEGRQYYITGNLSKALYCDDCLFDGPDPDVPVRGLRKYVEATSKLFDRRRSRIELLHICDVNARQVRAYWRLEGVLRLPWRPPIKPYLGSTTYTFNELGLVSSHFETWSISALDAFLSTLISPKLGKPSAPPLGELMRRISLEGPGFLDSATDCSFPLSAREGMNML</sequence>
<evidence type="ECO:0000313" key="2">
    <source>
        <dbReference type="EMBL" id="KAA8496541.1"/>
    </source>
</evidence>
<dbReference type="AlphaFoldDB" id="A0A5J4YY56"/>
<dbReference type="Pfam" id="PF10184">
    <property type="entry name" value="DUF2358"/>
    <property type="match status" value="1"/>
</dbReference>
<dbReference type="PANTHER" id="PTHR34123:SF3">
    <property type="entry name" value="SNOAL-LIKE DOMAIN-CONTAINING PROTEIN"/>
    <property type="match status" value="1"/>
</dbReference>
<comment type="caution">
    <text evidence="2">The sequence shown here is derived from an EMBL/GenBank/DDBJ whole genome shotgun (WGS) entry which is preliminary data.</text>
</comment>
<evidence type="ECO:0000313" key="3">
    <source>
        <dbReference type="Proteomes" id="UP000324585"/>
    </source>
</evidence>
<dbReference type="EMBL" id="VRMN01000002">
    <property type="protein sequence ID" value="KAA8496541.1"/>
    <property type="molecule type" value="Genomic_DNA"/>
</dbReference>
<dbReference type="OrthoDB" id="348976at2759"/>
<proteinExistence type="predicted"/>
<dbReference type="InterPro" id="IPR018790">
    <property type="entry name" value="DUF2358"/>
</dbReference>
<name>A0A5J4YY56_PORPP</name>
<feature type="region of interest" description="Disordered" evidence="1">
    <location>
        <begin position="84"/>
        <end position="117"/>
    </location>
</feature>
<protein>
    <submittedName>
        <fullName evidence="2">Uncharacterized protein</fullName>
    </submittedName>
</protein>
<organism evidence="2 3">
    <name type="scientific">Porphyridium purpureum</name>
    <name type="common">Red alga</name>
    <name type="synonym">Porphyridium cruentum</name>
    <dbReference type="NCBI Taxonomy" id="35688"/>
    <lineage>
        <taxon>Eukaryota</taxon>
        <taxon>Rhodophyta</taxon>
        <taxon>Bangiophyceae</taxon>
        <taxon>Porphyridiales</taxon>
        <taxon>Porphyridiaceae</taxon>
        <taxon>Porphyridium</taxon>
    </lineage>
</organism>
<feature type="region of interest" description="Disordered" evidence="1">
    <location>
        <begin position="31"/>
        <end position="52"/>
    </location>
</feature>
<dbReference type="PANTHER" id="PTHR34123">
    <property type="entry name" value="OS04G0578200 PROTEIN"/>
    <property type="match status" value="1"/>
</dbReference>
<dbReference type="Proteomes" id="UP000324585">
    <property type="component" value="Unassembled WGS sequence"/>
</dbReference>
<gene>
    <name evidence="2" type="ORF">FVE85_0270</name>
</gene>
<accession>A0A5J4YY56</accession>
<evidence type="ECO:0000256" key="1">
    <source>
        <dbReference type="SAM" id="MobiDB-lite"/>
    </source>
</evidence>
<keyword evidence="3" id="KW-1185">Reference proteome</keyword>
<dbReference type="SUPFAM" id="SSF54427">
    <property type="entry name" value="NTF2-like"/>
    <property type="match status" value="1"/>
</dbReference>
<dbReference type="InterPro" id="IPR032710">
    <property type="entry name" value="NTF2-like_dom_sf"/>
</dbReference>